<evidence type="ECO:0000313" key="2">
    <source>
        <dbReference type="Proteomes" id="UP001055879"/>
    </source>
</evidence>
<proteinExistence type="predicted"/>
<name>A0ACB8ZL02_ARCLA</name>
<comment type="caution">
    <text evidence="1">The sequence shown here is derived from an EMBL/GenBank/DDBJ whole genome shotgun (WGS) entry which is preliminary data.</text>
</comment>
<accession>A0ACB8ZL02</accession>
<sequence length="126" mass="14548">MSLSTRCIVCLYKNKRVVPSDVYFNAYSQDSTHVQRVGIIFDVFGEKNLERWIVTIDPSDLPTLLDTLEQKARARLEDPIRGSSGQVMRLAEENQKLRNELEGITAENVTLRENLAKQRQEHHEHV</sequence>
<protein>
    <submittedName>
        <fullName evidence="1">Uncharacterized protein</fullName>
    </submittedName>
</protein>
<dbReference type="Proteomes" id="UP001055879">
    <property type="component" value="Linkage Group LG10"/>
</dbReference>
<evidence type="ECO:0000313" key="1">
    <source>
        <dbReference type="EMBL" id="KAI3697995.1"/>
    </source>
</evidence>
<reference evidence="2" key="1">
    <citation type="journal article" date="2022" name="Mol. Ecol. Resour.">
        <title>The genomes of chicory, endive, great burdock and yacon provide insights into Asteraceae palaeo-polyploidization history and plant inulin production.</title>
        <authorList>
            <person name="Fan W."/>
            <person name="Wang S."/>
            <person name="Wang H."/>
            <person name="Wang A."/>
            <person name="Jiang F."/>
            <person name="Liu H."/>
            <person name="Zhao H."/>
            <person name="Xu D."/>
            <person name="Zhang Y."/>
        </authorList>
    </citation>
    <scope>NUCLEOTIDE SEQUENCE [LARGE SCALE GENOMIC DNA]</scope>
    <source>
        <strain evidence="2">cv. Niubang</strain>
    </source>
</reference>
<organism evidence="1 2">
    <name type="scientific">Arctium lappa</name>
    <name type="common">Greater burdock</name>
    <name type="synonym">Lappa major</name>
    <dbReference type="NCBI Taxonomy" id="4217"/>
    <lineage>
        <taxon>Eukaryota</taxon>
        <taxon>Viridiplantae</taxon>
        <taxon>Streptophyta</taxon>
        <taxon>Embryophyta</taxon>
        <taxon>Tracheophyta</taxon>
        <taxon>Spermatophyta</taxon>
        <taxon>Magnoliopsida</taxon>
        <taxon>eudicotyledons</taxon>
        <taxon>Gunneridae</taxon>
        <taxon>Pentapetalae</taxon>
        <taxon>asterids</taxon>
        <taxon>campanulids</taxon>
        <taxon>Asterales</taxon>
        <taxon>Asteraceae</taxon>
        <taxon>Carduoideae</taxon>
        <taxon>Cardueae</taxon>
        <taxon>Arctiinae</taxon>
        <taxon>Arctium</taxon>
    </lineage>
</organism>
<gene>
    <name evidence="1" type="ORF">L6452_31104</name>
</gene>
<reference evidence="1 2" key="2">
    <citation type="journal article" date="2022" name="Mol. Ecol. Resour.">
        <title>The genomes of chicory, endive, great burdock and yacon provide insights into Asteraceae paleo-polyploidization history and plant inulin production.</title>
        <authorList>
            <person name="Fan W."/>
            <person name="Wang S."/>
            <person name="Wang H."/>
            <person name="Wang A."/>
            <person name="Jiang F."/>
            <person name="Liu H."/>
            <person name="Zhao H."/>
            <person name="Xu D."/>
            <person name="Zhang Y."/>
        </authorList>
    </citation>
    <scope>NUCLEOTIDE SEQUENCE [LARGE SCALE GENOMIC DNA]</scope>
    <source>
        <strain evidence="2">cv. Niubang</strain>
    </source>
</reference>
<dbReference type="EMBL" id="CM042056">
    <property type="protein sequence ID" value="KAI3697995.1"/>
    <property type="molecule type" value="Genomic_DNA"/>
</dbReference>
<keyword evidence="2" id="KW-1185">Reference proteome</keyword>